<keyword evidence="3" id="KW-1185">Reference proteome</keyword>
<accession>A0A7J5ULG6</accession>
<feature type="compositionally biased region" description="Basic and acidic residues" evidence="1">
    <location>
        <begin position="47"/>
        <end position="61"/>
    </location>
</feature>
<dbReference type="Proteomes" id="UP000451860">
    <property type="component" value="Unassembled WGS sequence"/>
</dbReference>
<feature type="region of interest" description="Disordered" evidence="1">
    <location>
        <begin position="42"/>
        <end position="61"/>
    </location>
</feature>
<proteinExistence type="predicted"/>
<dbReference type="EMBL" id="WHJE01000088">
    <property type="protein sequence ID" value="KAE8763205.1"/>
    <property type="molecule type" value="Genomic_DNA"/>
</dbReference>
<sequence length="61" mass="7233">MSDDDRTLDILRSLIHARPPEPRRVCSANRRDKWGRRVAECSFQPGHENDHRDVHVGRTWK</sequence>
<name>A0A7J5ULG6_9MICO</name>
<comment type="caution">
    <text evidence="2">The sequence shown here is derived from an EMBL/GenBank/DDBJ whole genome shotgun (WGS) entry which is preliminary data.</text>
</comment>
<evidence type="ECO:0000256" key="1">
    <source>
        <dbReference type="SAM" id="MobiDB-lite"/>
    </source>
</evidence>
<protein>
    <submittedName>
        <fullName evidence="2">Uncharacterized protein</fullName>
    </submittedName>
</protein>
<reference evidence="2 3" key="1">
    <citation type="submission" date="2019-10" db="EMBL/GenBank/DDBJ databases">
        <title>Georgenia wutianyii sp. nov. and Georgenia yuyongxinii sp. nov. isolated from plateau pika (Ochotona curzoniae) in the Qinghai-Tibet plateau of China.</title>
        <authorList>
            <person name="Tian Z."/>
        </authorList>
    </citation>
    <scope>NUCLEOTIDE SEQUENCE [LARGE SCALE GENOMIC DNA]</scope>
    <source>
        <strain evidence="2 3">DSM 21501</strain>
    </source>
</reference>
<gene>
    <name evidence="2" type="ORF">GB883_15425</name>
</gene>
<dbReference type="AlphaFoldDB" id="A0A7J5ULG6"/>
<dbReference type="RefSeq" id="WP_152201172.1">
    <property type="nucleotide sequence ID" value="NZ_VUKF01000006.1"/>
</dbReference>
<evidence type="ECO:0000313" key="2">
    <source>
        <dbReference type="EMBL" id="KAE8763205.1"/>
    </source>
</evidence>
<organism evidence="2 3">
    <name type="scientific">Georgenia thermotolerans</name>
    <dbReference type="NCBI Taxonomy" id="527326"/>
    <lineage>
        <taxon>Bacteria</taxon>
        <taxon>Bacillati</taxon>
        <taxon>Actinomycetota</taxon>
        <taxon>Actinomycetes</taxon>
        <taxon>Micrococcales</taxon>
        <taxon>Bogoriellaceae</taxon>
        <taxon>Georgenia</taxon>
    </lineage>
</organism>
<dbReference type="OrthoDB" id="9890255at2"/>
<evidence type="ECO:0000313" key="3">
    <source>
        <dbReference type="Proteomes" id="UP000451860"/>
    </source>
</evidence>